<evidence type="ECO:0000256" key="3">
    <source>
        <dbReference type="ARBA" id="ARBA00007739"/>
    </source>
</evidence>
<dbReference type="NCBIfam" id="TIGR02073">
    <property type="entry name" value="PBP_1c"/>
    <property type="match status" value="1"/>
</dbReference>
<evidence type="ECO:0000259" key="15">
    <source>
        <dbReference type="Pfam" id="PF06832"/>
    </source>
</evidence>
<evidence type="ECO:0000256" key="4">
    <source>
        <dbReference type="ARBA" id="ARBA00022645"/>
    </source>
</evidence>
<evidence type="ECO:0000313" key="16">
    <source>
        <dbReference type="EMBL" id="RDU71003.1"/>
    </source>
</evidence>
<dbReference type="Proteomes" id="UP000256424">
    <property type="component" value="Unassembled WGS sequence"/>
</dbReference>
<evidence type="ECO:0000259" key="14">
    <source>
        <dbReference type="Pfam" id="PF00912"/>
    </source>
</evidence>
<organism evidence="16 17">
    <name type="scientific">Helicobacter aurati</name>
    <dbReference type="NCBI Taxonomy" id="137778"/>
    <lineage>
        <taxon>Bacteria</taxon>
        <taxon>Pseudomonadati</taxon>
        <taxon>Campylobacterota</taxon>
        <taxon>Epsilonproteobacteria</taxon>
        <taxon>Campylobacterales</taxon>
        <taxon>Helicobacteraceae</taxon>
        <taxon>Helicobacter</taxon>
    </lineage>
</organism>
<comment type="caution">
    <text evidence="16">The sequence shown here is derived from an EMBL/GenBank/DDBJ whole genome shotgun (WGS) entry which is preliminary data.</text>
</comment>
<dbReference type="InterPro" id="IPR012338">
    <property type="entry name" value="Beta-lactam/transpept-like"/>
</dbReference>
<evidence type="ECO:0000313" key="17">
    <source>
        <dbReference type="Proteomes" id="UP000256424"/>
    </source>
</evidence>
<dbReference type="InterPro" id="IPR023346">
    <property type="entry name" value="Lysozyme-like_dom_sf"/>
</dbReference>
<comment type="similarity">
    <text evidence="2">In the C-terminal section; belongs to the transpeptidase family.</text>
</comment>
<keyword evidence="7" id="KW-0808">Transferase</keyword>
<dbReference type="InterPro" id="IPR009647">
    <property type="entry name" value="PBP_C"/>
</dbReference>
<keyword evidence="5" id="KW-0645">Protease</keyword>
<evidence type="ECO:0000256" key="2">
    <source>
        <dbReference type="ARBA" id="ARBA00007090"/>
    </source>
</evidence>
<dbReference type="InterPro" id="IPR036950">
    <property type="entry name" value="PBP_transglycosylase"/>
</dbReference>
<dbReference type="OrthoDB" id="9766909at2"/>
<evidence type="ECO:0000256" key="11">
    <source>
        <dbReference type="ARBA" id="ARBA00049902"/>
    </source>
</evidence>
<dbReference type="GO" id="GO:0004180">
    <property type="term" value="F:carboxypeptidase activity"/>
    <property type="evidence" value="ECO:0007669"/>
    <property type="project" value="UniProtKB-KW"/>
</dbReference>
<dbReference type="GO" id="GO:0008658">
    <property type="term" value="F:penicillin binding"/>
    <property type="evidence" value="ECO:0007669"/>
    <property type="project" value="InterPro"/>
</dbReference>
<dbReference type="GO" id="GO:0006508">
    <property type="term" value="P:proteolysis"/>
    <property type="evidence" value="ECO:0007669"/>
    <property type="project" value="UniProtKB-KW"/>
</dbReference>
<dbReference type="Pfam" id="PF06832">
    <property type="entry name" value="BiPBP_C"/>
    <property type="match status" value="1"/>
</dbReference>
<evidence type="ECO:0000256" key="5">
    <source>
        <dbReference type="ARBA" id="ARBA00022670"/>
    </source>
</evidence>
<keyword evidence="8" id="KW-0378">Hydrolase</keyword>
<dbReference type="EMBL" id="NXLW01000015">
    <property type="protein sequence ID" value="RDU71003.1"/>
    <property type="molecule type" value="Genomic_DNA"/>
</dbReference>
<evidence type="ECO:0000256" key="10">
    <source>
        <dbReference type="ARBA" id="ARBA00044770"/>
    </source>
</evidence>
<dbReference type="GO" id="GO:0008955">
    <property type="term" value="F:peptidoglycan glycosyltransferase activity"/>
    <property type="evidence" value="ECO:0007669"/>
    <property type="project" value="UniProtKB-EC"/>
</dbReference>
<evidence type="ECO:0000256" key="7">
    <source>
        <dbReference type="ARBA" id="ARBA00022679"/>
    </source>
</evidence>
<dbReference type="InterPro" id="IPR011815">
    <property type="entry name" value="PBP_1c"/>
</dbReference>
<dbReference type="SUPFAM" id="SSF53955">
    <property type="entry name" value="Lysozyme-like"/>
    <property type="match status" value="1"/>
</dbReference>
<evidence type="ECO:0000256" key="9">
    <source>
        <dbReference type="ARBA" id="ARBA00023268"/>
    </source>
</evidence>
<proteinExistence type="inferred from homology"/>
<sequence>MLRLLAIVRQFFNGFCVVYRRLLQVNTKRLYLCILSSVSFVLMLATLYEYFSFDPFLYSVKLSGYTREFEKNSNIDPFFPFYSKTVLDRNKEILSIFLNNQQQWHLNSEDTIPSKLKESVLLYEDKRFYNHHGIDILAVLRTIKNNMTRSKMAGASTITMQVIKILESNPRTFRNKLRESIHALRLESLYSKDTILAMYLNNVPYGGNIVGFKTASLLYFGRLPNDMTWAQSALLAVLPNQPGVINISRNRSLLQARRDALLKRLHEKGLIDSDLLRLALREPLPKAAKFHKNVAQHLALRVIKENNGQQAILQTTIDKKIQTRFEEKAKQYQVKLARKGITNLCALLLDTKSREVLAYVGSQDFLDIDNYGQIDGIRAKRSPGSLLKPLLYGLSIDSGLIAPESLLIDVPLFFSNFNPRNASNKHYGVISARNALILSLNVPFVRLLQEYGMDNFFYTLKDILHFSDGNPAHYGLSLILGTKELSVEDIAKIYLGIANGGEFGRFYYSLPIEREATKRFLSRGASYLTLDAIKNLSRSGIENFHKEQKIFSWKSGTSYGKKDAWAAGSSPKYTLVVWVGNFTGEGNANLSGVESAGSLLFELLGELNDTQQEFSIPQDSMQSVLLDKMTGYRYNPEFYDFHIESLKALLPRDSKPLRVSPFLRKVYLDKGLQREIDSIDNDFVRAIPAIRLFLPTNVLDYYSAQNVDISTFITTKQKENAWLKFIYPTNHLKIIQPKDIDSTKEMIVRIANLKNQQVHWYHNKQYLGILQGNTQNLHLSLGVHELSIIGADGSTANVRFSIEK</sequence>
<keyword evidence="12" id="KW-0472">Membrane</keyword>
<feature type="domain" description="Penicillin-binding C-terminal" evidence="15">
    <location>
        <begin position="716"/>
        <end position="800"/>
    </location>
</feature>
<dbReference type="RefSeq" id="WP_104762190.1">
    <property type="nucleotide sequence ID" value="NZ_FZPM01000001.1"/>
</dbReference>
<evidence type="ECO:0000256" key="1">
    <source>
        <dbReference type="ARBA" id="ARBA00004752"/>
    </source>
</evidence>
<evidence type="ECO:0000256" key="12">
    <source>
        <dbReference type="SAM" id="Phobius"/>
    </source>
</evidence>
<dbReference type="Gene3D" id="3.40.710.10">
    <property type="entry name" value="DD-peptidase/beta-lactamase superfamily"/>
    <property type="match status" value="1"/>
</dbReference>
<keyword evidence="12" id="KW-1133">Transmembrane helix</keyword>
<accession>A0A3D8J0V8</accession>
<keyword evidence="6" id="KW-0328">Glycosyltransferase</keyword>
<feature type="domain" description="Penicillin-binding protein transpeptidase" evidence="13">
    <location>
        <begin position="345"/>
        <end position="463"/>
    </location>
</feature>
<comment type="similarity">
    <text evidence="3">In the N-terminal section; belongs to the glycosyltransferase 51 family.</text>
</comment>
<dbReference type="SUPFAM" id="SSF56601">
    <property type="entry name" value="beta-lactamase/transpeptidase-like"/>
    <property type="match status" value="1"/>
</dbReference>
<comment type="pathway">
    <text evidence="1">Cell wall biogenesis; peptidoglycan biosynthesis.</text>
</comment>
<keyword evidence="12" id="KW-0812">Transmembrane</keyword>
<dbReference type="UniPathway" id="UPA00219"/>
<dbReference type="InterPro" id="IPR001460">
    <property type="entry name" value="PCN-bd_Tpept"/>
</dbReference>
<dbReference type="Gene3D" id="1.10.3810.10">
    <property type="entry name" value="Biosynthetic peptidoglycan transglycosylase-like"/>
    <property type="match status" value="1"/>
</dbReference>
<gene>
    <name evidence="16" type="primary">pbpC</name>
    <name evidence="16" type="ORF">CQA66_07220</name>
</gene>
<reference evidence="16 17" key="1">
    <citation type="submission" date="2018-04" db="EMBL/GenBank/DDBJ databases">
        <title>Novel Campyloabacter and Helicobacter Species and Strains.</title>
        <authorList>
            <person name="Mannion A.J."/>
            <person name="Shen Z."/>
            <person name="Fox J.G."/>
        </authorList>
    </citation>
    <scope>NUCLEOTIDE SEQUENCE [LARGE SCALE GENOMIC DNA]</scope>
    <source>
        <strain evidence="16 17">MIT 97-5075</strain>
    </source>
</reference>
<dbReference type="InterPro" id="IPR050396">
    <property type="entry name" value="Glycosyltr_51/Transpeptidase"/>
</dbReference>
<dbReference type="PANTHER" id="PTHR32282">
    <property type="entry name" value="BINDING PROTEIN TRANSPEPTIDASE, PUTATIVE-RELATED"/>
    <property type="match status" value="1"/>
</dbReference>
<protein>
    <recommendedName>
        <fullName evidence="10">peptidoglycan glycosyltransferase</fullName>
        <ecNumber evidence="10">2.4.99.28</ecNumber>
    </recommendedName>
</protein>
<keyword evidence="4" id="KW-0121">Carboxypeptidase</keyword>
<evidence type="ECO:0000256" key="6">
    <source>
        <dbReference type="ARBA" id="ARBA00022676"/>
    </source>
</evidence>
<evidence type="ECO:0000256" key="8">
    <source>
        <dbReference type="ARBA" id="ARBA00022801"/>
    </source>
</evidence>
<dbReference type="Pfam" id="PF00912">
    <property type="entry name" value="Transgly"/>
    <property type="match status" value="1"/>
</dbReference>
<dbReference type="PANTHER" id="PTHR32282:SF15">
    <property type="entry name" value="PENICILLIN-BINDING PROTEIN 1C"/>
    <property type="match status" value="1"/>
</dbReference>
<keyword evidence="17" id="KW-1185">Reference proteome</keyword>
<feature type="transmembrane region" description="Helical" evidence="12">
    <location>
        <begin position="30"/>
        <end position="51"/>
    </location>
</feature>
<dbReference type="AlphaFoldDB" id="A0A3D8J0V8"/>
<evidence type="ECO:0000259" key="13">
    <source>
        <dbReference type="Pfam" id="PF00905"/>
    </source>
</evidence>
<dbReference type="GO" id="GO:0030288">
    <property type="term" value="C:outer membrane-bounded periplasmic space"/>
    <property type="evidence" value="ECO:0007669"/>
    <property type="project" value="TreeGrafter"/>
</dbReference>
<dbReference type="Pfam" id="PF00905">
    <property type="entry name" value="Transpeptidase"/>
    <property type="match status" value="1"/>
</dbReference>
<dbReference type="GO" id="GO:0009252">
    <property type="term" value="P:peptidoglycan biosynthetic process"/>
    <property type="evidence" value="ECO:0007669"/>
    <property type="project" value="UniProtKB-UniPathway"/>
</dbReference>
<feature type="domain" description="Glycosyl transferase family 51" evidence="14">
    <location>
        <begin position="99"/>
        <end position="265"/>
    </location>
</feature>
<dbReference type="EC" id="2.4.99.28" evidence="10"/>
<dbReference type="InterPro" id="IPR001264">
    <property type="entry name" value="Glyco_trans_51"/>
</dbReference>
<keyword evidence="9" id="KW-0511">Multifunctional enzyme</keyword>
<name>A0A3D8J0V8_9HELI</name>
<comment type="catalytic activity">
    <reaction evidence="11">
        <text>[GlcNAc-(1-&gt;4)-Mur2Ac(oyl-L-Ala-gamma-D-Glu-L-Lys-D-Ala-D-Ala)](n)-di-trans,octa-cis-undecaprenyl diphosphate + beta-D-GlcNAc-(1-&gt;4)-Mur2Ac(oyl-L-Ala-gamma-D-Glu-L-Lys-D-Ala-D-Ala)-di-trans,octa-cis-undecaprenyl diphosphate = [GlcNAc-(1-&gt;4)-Mur2Ac(oyl-L-Ala-gamma-D-Glu-L-Lys-D-Ala-D-Ala)](n+1)-di-trans,octa-cis-undecaprenyl diphosphate + di-trans,octa-cis-undecaprenyl diphosphate + H(+)</text>
        <dbReference type="Rhea" id="RHEA:23708"/>
        <dbReference type="Rhea" id="RHEA-COMP:9602"/>
        <dbReference type="Rhea" id="RHEA-COMP:9603"/>
        <dbReference type="ChEBI" id="CHEBI:15378"/>
        <dbReference type="ChEBI" id="CHEBI:58405"/>
        <dbReference type="ChEBI" id="CHEBI:60033"/>
        <dbReference type="ChEBI" id="CHEBI:78435"/>
        <dbReference type="EC" id="2.4.99.28"/>
    </reaction>
</comment>